<dbReference type="InterPro" id="IPR007094">
    <property type="entry name" value="RNA-dir_pol_PSvirus"/>
</dbReference>
<dbReference type="Gene3D" id="1.20.960.20">
    <property type="match status" value="1"/>
</dbReference>
<accession>A7YJZ1</accession>
<comment type="caution">
    <text evidence="10">Lacks conserved residue(s) required for the propagation of feature annotation.</text>
</comment>
<feature type="compositionally biased region" description="Basic residues" evidence="11">
    <location>
        <begin position="16"/>
        <end position="25"/>
    </location>
</feature>
<evidence type="ECO:0000256" key="1">
    <source>
        <dbReference type="ARBA" id="ARBA00022484"/>
    </source>
</evidence>
<dbReference type="Gene3D" id="3.40.50.300">
    <property type="entry name" value="P-loop containing nucleotide triphosphate hydrolases"/>
    <property type="match status" value="1"/>
</dbReference>
<dbReference type="Pfam" id="PF00680">
    <property type="entry name" value="RdRP_1"/>
    <property type="match status" value="1"/>
</dbReference>
<dbReference type="Pfam" id="PF08405">
    <property type="entry name" value="Calici_PP_N"/>
    <property type="match status" value="1"/>
</dbReference>
<evidence type="ECO:0000256" key="5">
    <source>
        <dbReference type="ARBA" id="ARBA00022741"/>
    </source>
</evidence>
<evidence type="ECO:0000259" key="13">
    <source>
        <dbReference type="PROSITE" id="PS51218"/>
    </source>
</evidence>
<dbReference type="InterPro" id="IPR000605">
    <property type="entry name" value="Helicase_SF3_ssDNA/RNA_vir"/>
</dbReference>
<dbReference type="PROSITE" id="PS51537">
    <property type="entry name" value="NV_3CL_PRO"/>
    <property type="match status" value="1"/>
</dbReference>
<name>A7YJZ1_NORV</name>
<evidence type="ECO:0000256" key="4">
    <source>
        <dbReference type="ARBA" id="ARBA00022695"/>
    </source>
</evidence>
<keyword evidence="6" id="KW-0378">Hydrolase</keyword>
<evidence type="ECO:0000259" key="14">
    <source>
        <dbReference type="PROSITE" id="PS51537"/>
    </source>
</evidence>
<dbReference type="GO" id="GO:0004197">
    <property type="term" value="F:cysteine-type endopeptidase activity"/>
    <property type="evidence" value="ECO:0007669"/>
    <property type="project" value="InterPro"/>
</dbReference>
<dbReference type="SUPFAM" id="SSF56672">
    <property type="entry name" value="DNA/RNA polymerases"/>
    <property type="match status" value="1"/>
</dbReference>
<evidence type="ECO:0000256" key="2">
    <source>
        <dbReference type="ARBA" id="ARBA00022670"/>
    </source>
</evidence>
<feature type="region of interest" description="Disordered" evidence="11">
    <location>
        <begin position="1"/>
        <end position="56"/>
    </location>
</feature>
<dbReference type="EMBL" id="EU004663">
    <property type="protein sequence ID" value="ABU55567.1"/>
    <property type="molecule type" value="Genomic_RNA"/>
</dbReference>
<dbReference type="SUPFAM" id="SSF52540">
    <property type="entry name" value="P-loop containing nucleoside triphosphate hydrolases"/>
    <property type="match status" value="1"/>
</dbReference>
<dbReference type="InterPro" id="IPR009003">
    <property type="entry name" value="Peptidase_S1_PA"/>
</dbReference>
<dbReference type="PRINTS" id="PR00917">
    <property type="entry name" value="SRSVCYSPTASE"/>
</dbReference>
<feature type="domain" description="Peptidase C37" evidence="14">
    <location>
        <begin position="996"/>
        <end position="1173"/>
    </location>
</feature>
<dbReference type="Proteomes" id="UP000119263">
    <property type="component" value="Segment"/>
</dbReference>
<dbReference type="InterPro" id="IPR001665">
    <property type="entry name" value="Norovirus_pept_C37"/>
</dbReference>
<keyword evidence="5" id="KW-0547">Nucleotide-binding</keyword>
<dbReference type="GO" id="GO:0043657">
    <property type="term" value="C:host cell"/>
    <property type="evidence" value="ECO:0007669"/>
    <property type="project" value="UniProtKB-SubCell"/>
</dbReference>
<protein>
    <submittedName>
        <fullName evidence="15">Polyprotein</fullName>
    </submittedName>
</protein>
<dbReference type="InterPro" id="IPR043502">
    <property type="entry name" value="DNA/RNA_pol_sf"/>
</dbReference>
<dbReference type="InterPro" id="IPR043504">
    <property type="entry name" value="Peptidase_S1_PA_chymotrypsin"/>
</dbReference>
<proteinExistence type="predicted"/>
<dbReference type="InterPro" id="IPR027417">
    <property type="entry name" value="P-loop_NTPase"/>
</dbReference>
<feature type="compositionally biased region" description="Polar residues" evidence="11">
    <location>
        <begin position="1"/>
        <end position="12"/>
    </location>
</feature>
<dbReference type="Gene3D" id="2.40.10.10">
    <property type="entry name" value="Trypsin-like serine proteases"/>
    <property type="match status" value="2"/>
</dbReference>
<dbReference type="GO" id="GO:0039694">
    <property type="term" value="P:viral RNA genome replication"/>
    <property type="evidence" value="ECO:0007669"/>
    <property type="project" value="InterPro"/>
</dbReference>
<dbReference type="GO" id="GO:0003968">
    <property type="term" value="F:RNA-directed RNA polymerase activity"/>
    <property type="evidence" value="ECO:0007669"/>
    <property type="project" value="UniProtKB-KW"/>
</dbReference>
<dbReference type="CDD" id="cd23192">
    <property type="entry name" value="Caliciviridae_RdRp"/>
    <property type="match status" value="1"/>
</dbReference>
<dbReference type="GO" id="GO:0017111">
    <property type="term" value="F:ribonucleoside triphosphate phosphatase activity"/>
    <property type="evidence" value="ECO:0007669"/>
    <property type="project" value="UniProtKB-EC"/>
</dbReference>
<evidence type="ECO:0000313" key="16">
    <source>
        <dbReference type="Proteomes" id="UP000119263"/>
    </source>
</evidence>
<evidence type="ECO:0000256" key="7">
    <source>
        <dbReference type="ARBA" id="ARBA00022807"/>
    </source>
</evidence>
<dbReference type="InterPro" id="IPR014759">
    <property type="entry name" value="Helicase_SF3_ssRNA_vir"/>
</dbReference>
<dbReference type="PROSITE" id="PS51218">
    <property type="entry name" value="SF3_HELICASE_2"/>
    <property type="match status" value="1"/>
</dbReference>
<dbReference type="GO" id="GO:0006508">
    <property type="term" value="P:proteolysis"/>
    <property type="evidence" value="ECO:0007669"/>
    <property type="project" value="UniProtKB-KW"/>
</dbReference>
<keyword evidence="8" id="KW-0067">ATP-binding</keyword>
<evidence type="ECO:0000256" key="8">
    <source>
        <dbReference type="ARBA" id="ARBA00022840"/>
    </source>
</evidence>
<dbReference type="MEROPS" id="C37.003"/>
<evidence type="ECO:0000259" key="12">
    <source>
        <dbReference type="PROSITE" id="PS50507"/>
    </source>
</evidence>
<evidence type="ECO:0000313" key="15">
    <source>
        <dbReference type="EMBL" id="ABU55567.1"/>
    </source>
</evidence>
<reference evidence="15 16" key="1">
    <citation type="journal article" date="2007" name="J. Virol.">
        <title>Murine noroviruses comprising a single genogroup exhibit biological diversity despite limited sequence divergence.</title>
        <authorList>
            <person name="Thackray L.B."/>
            <person name="Wobus C.E."/>
            <person name="Chachu K.A."/>
            <person name="Liu B."/>
            <person name="Alegre E.R."/>
            <person name="Henderson K.S."/>
            <person name="Kelley S.T."/>
            <person name="Virgin H.W."/>
        </authorList>
    </citation>
    <scope>NUCLEOTIDE SEQUENCE [LARGE SCALE GENOMIC DNA]</scope>
    <source>
        <strain evidence="15">Mu/NoV/GV/WU11/2005/USA</strain>
    </source>
</reference>
<feature type="domain" description="RdRp catalytic" evidence="12">
    <location>
        <begin position="1417"/>
        <end position="1538"/>
    </location>
</feature>
<dbReference type="GO" id="GO:0003723">
    <property type="term" value="F:RNA binding"/>
    <property type="evidence" value="ECO:0007669"/>
    <property type="project" value="InterPro"/>
</dbReference>
<evidence type="ECO:0000256" key="3">
    <source>
        <dbReference type="ARBA" id="ARBA00022679"/>
    </source>
</evidence>
<feature type="region of interest" description="Disordered" evidence="11">
    <location>
        <begin position="870"/>
        <end position="889"/>
    </location>
</feature>
<evidence type="ECO:0000256" key="9">
    <source>
        <dbReference type="ARBA" id="ARBA00022953"/>
    </source>
</evidence>
<dbReference type="SUPFAM" id="SSF50494">
    <property type="entry name" value="Trypsin-like serine proteases"/>
    <property type="match status" value="1"/>
</dbReference>
<feature type="domain" description="SF3 helicase" evidence="13">
    <location>
        <begin position="477"/>
        <end position="642"/>
    </location>
</feature>
<dbReference type="Pfam" id="PF00910">
    <property type="entry name" value="RNA_helicase"/>
    <property type="match status" value="1"/>
</dbReference>
<dbReference type="GO" id="GO:0006351">
    <property type="term" value="P:DNA-templated transcription"/>
    <property type="evidence" value="ECO:0007669"/>
    <property type="project" value="InterPro"/>
</dbReference>
<keyword evidence="4" id="KW-0548">Nucleotidyltransferase</keyword>
<dbReference type="Gene3D" id="6.10.250.3230">
    <property type="match status" value="1"/>
</dbReference>
<sequence length="1688" mass="187585">MRMATPSSASPVRNTEKRKNKKKTSSKASVSFGAPSLPSSESEDEVNYLTPPEQEAQPGTLAALHADGPHAGLPVTRGDARVLIFNEWEERKESEPWLRLDMSDKAIFRRYPHLRPKEDKADAPSHAEDAMDAKEPVVGSILEQDDHKFYHYSVYIGNGMVMGVNNPGAAVCQAVIDVEKLHLWWRPVWEPRQPLDPAELRKCVGMTVPYVATTVNCYQVCCWIVGIKDTWLKRAKISRDSPFYSPVQDWNVDPQEPFIPSKLRMVSDGILVALSMVIGRPIKNLLASVKPLNILNIVLSCDWTFSGIVNALILLAELFDIFWTPPDVTNWMISIFGEWQAEGPFDLALDVVPTLLGGIGMAFGLTSETIGRKLASTNSALKAAQEIGKFAIEVFKQIMAWIWPSEDPVPALLSNMEQAVIKNECQLENQLTAMLRDRNAGAEFLKALDEEEQEVRKIAAKCGNSATTGTTNALLARISMARAAFEKARAEQTSRVRPVVIMVSGRPGIGKTYFCQNLAKRIAASLGDETSVGIIPRADVDHWDAYKGARVVLWDDFGMDNVVKDALRLQMLADTCPVTLNCDRIENKGKMFDSQVIIITTNQQTPVPLDYVNLEAVCRRIDFLVYAESPVVDAARARSPGDVAAVKAAMRPDYSHINFILAPQGGFDRQGNTPYGKGVTKTIGATALCARAVALVHERHDDFGLQNKVYDFDAGKVTAFKAMAADAGIPWYKMAAIGCKAMSCTCVEEAMNLLKGYEVAPCQVIYNGATYNVSCIKGAPMVERVKEPDLPKTLVNCVRRIKEARLRCYCRMATDVITSILQAAGTAFSIYHQIEKKTRPSSYRDHDYTYRDGPGAFDLFEDDNDGWYHSEGKKGKNKKGRGRPGVFKSRGLTDEEYDEFKKRRESKGGKYSIDDYLADREREEELQERDEEEAIFGDGFGLKATRRSRKAERARLGLVSGGDIRARKPIDWNVVGPSWADDDRQVAYDEKISFEAPVSIWSRVVQFGTGWGFWVSGHVFITAKHVAPPKGTEVFGRKPGDFTVTSSGDFLKYHFTAAVRPDIPAMVLESGCQEGVVASVLVKRASGEMLALAVRMGSQAAIKIGNAVVHGQTGMLLTGSNAKAQDLGTIPGDCGCPYVYKKGNTWVVIGVHVAATRSGNTVIAATHGEPTLEALEFQGPPMLPRPSGTYAGLPIADYGDAPPLSTKTMFWRTSPEKLPPGAWEPAYLGSKDERVDGPSLQQVMRDQLKPYSEPRGLLPPQEILDAVCDAIENRLENTLEPQKPWTFKKACESLDKNTSSGYPYHKQKSKDWTGTAFIGELGDQATHANNMYEMGKSMRPVYTAALKDELVKPDKIYQKIKKRLLWGSDLGTMIRAARAFGPFCEALKETCILNPIRVGMSMNEDGPFIFARHANFRYHMDADYSRWDSTQQRAILKRAGDIMVRLSPEPDLARVVMDDLLAPSLLDVGDYKIVVEEGLPSGCPCTTQLNSMAHWILTLCAMVEVTRIDPDIVMQESEFSFYGDDEVVSTNLELDMTKYTMALRRYGLRPTRADKEEGPLERRQTLQGISFLRRAIVGDQFGWYGRLDRASIDRQLLWTKGPNHQNPFETLPGHAQRPSQLMALLGEAAMHGEKYYRTVASRVSREAAHSGIEMVVPRHRSVLRWVRFGTMDAETPQERSAVFVNEDE</sequence>
<dbReference type="PROSITE" id="PS50507">
    <property type="entry name" value="RDRP_SSRNA_POS"/>
    <property type="match status" value="1"/>
</dbReference>
<evidence type="ECO:0000256" key="11">
    <source>
        <dbReference type="SAM" id="MobiDB-lite"/>
    </source>
</evidence>
<organism evidence="15 16">
    <name type="scientific">Murine norovirus GV/WU11/2005/USA</name>
    <dbReference type="NCBI Taxonomy" id="463709"/>
    <lineage>
        <taxon>Viruses</taxon>
        <taxon>Riboviria</taxon>
        <taxon>Orthornavirae</taxon>
        <taxon>Pisuviricota</taxon>
        <taxon>Pisoniviricetes</taxon>
        <taxon>Picornavirales</taxon>
        <taxon>Caliciviridae</taxon>
        <taxon>Norovirus</taxon>
        <taxon>Norovirus norwalkense</taxon>
        <taxon>Norwalk virus</taxon>
    </lineage>
</organism>
<evidence type="ECO:0000256" key="10">
    <source>
        <dbReference type="PROSITE-ProRule" id="PRU00870"/>
    </source>
</evidence>
<dbReference type="GO" id="GO:0005524">
    <property type="term" value="F:ATP binding"/>
    <property type="evidence" value="ECO:0007669"/>
    <property type="project" value="UniProtKB-KW"/>
</dbReference>
<keyword evidence="2" id="KW-0645">Protease</keyword>
<dbReference type="InterPro" id="IPR013614">
    <property type="entry name" value="Viral_PP_Calicivir_N"/>
</dbReference>
<keyword evidence="7" id="KW-0788">Thiol protease</keyword>
<keyword evidence="1" id="KW-0696">RNA-directed RNA polymerase</keyword>
<evidence type="ECO:0000256" key="6">
    <source>
        <dbReference type="ARBA" id="ARBA00022801"/>
    </source>
</evidence>
<keyword evidence="9" id="KW-0693">Viral RNA replication</keyword>
<dbReference type="Gene3D" id="3.30.70.270">
    <property type="match status" value="2"/>
</dbReference>
<dbReference type="GO" id="GO:0003724">
    <property type="term" value="F:RNA helicase activity"/>
    <property type="evidence" value="ECO:0007669"/>
    <property type="project" value="InterPro"/>
</dbReference>
<dbReference type="InterPro" id="IPR001205">
    <property type="entry name" value="RNA-dir_pol_C"/>
</dbReference>
<keyword evidence="3" id="KW-0808">Transferase</keyword>
<dbReference type="InterPro" id="IPR043128">
    <property type="entry name" value="Rev_trsase/Diguanyl_cyclase"/>
</dbReference>
<dbReference type="Gene3D" id="6.10.20.70">
    <property type="match status" value="1"/>
</dbReference>
<dbReference type="Pfam" id="PF05416">
    <property type="entry name" value="Peptidase_C37"/>
    <property type="match status" value="1"/>
</dbReference>